<keyword evidence="3" id="KW-0378">Hydrolase</keyword>
<reference evidence="3 4" key="1">
    <citation type="submission" date="2020-08" db="EMBL/GenBank/DDBJ databases">
        <title>Genomic Encyclopedia of Type Strains, Phase IV (KMG-IV): sequencing the most valuable type-strain genomes for metagenomic binning, comparative biology and taxonomic classification.</title>
        <authorList>
            <person name="Goeker M."/>
        </authorList>
    </citation>
    <scope>NUCLEOTIDE SEQUENCE [LARGE SCALE GENOMIC DNA]</scope>
    <source>
        <strain evidence="3 4">DSM 27471</strain>
    </source>
</reference>
<dbReference type="RefSeq" id="WP_183414202.1">
    <property type="nucleotide sequence ID" value="NZ_JACHYB010000002.1"/>
</dbReference>
<feature type="chain" id="PRO_5031160255" evidence="1">
    <location>
        <begin position="25"/>
        <end position="217"/>
    </location>
</feature>
<name>A0A7W5H2A1_9PORP</name>
<dbReference type="PANTHER" id="PTHR30383:SF5">
    <property type="entry name" value="SGNH HYDROLASE-TYPE ESTERASE DOMAIN-CONTAINING PROTEIN"/>
    <property type="match status" value="1"/>
</dbReference>
<dbReference type="EMBL" id="JACHYB010000002">
    <property type="protein sequence ID" value="MBB3188463.1"/>
    <property type="molecule type" value="Genomic_DNA"/>
</dbReference>
<dbReference type="Gene3D" id="3.40.50.1110">
    <property type="entry name" value="SGNH hydrolase"/>
    <property type="match status" value="1"/>
</dbReference>
<dbReference type="GO" id="GO:0004622">
    <property type="term" value="F:phosphatidylcholine lysophospholipase activity"/>
    <property type="evidence" value="ECO:0007669"/>
    <property type="project" value="TreeGrafter"/>
</dbReference>
<organism evidence="3 4">
    <name type="scientific">Microbacter margulisiae</name>
    <dbReference type="NCBI Taxonomy" id="1350067"/>
    <lineage>
        <taxon>Bacteria</taxon>
        <taxon>Pseudomonadati</taxon>
        <taxon>Bacteroidota</taxon>
        <taxon>Bacteroidia</taxon>
        <taxon>Bacteroidales</taxon>
        <taxon>Porphyromonadaceae</taxon>
        <taxon>Microbacter</taxon>
    </lineage>
</organism>
<sequence length="217" mass="24519">MKHANGIILALSLLVLLFSSCSTEKKIACVGDSITEGYGLPCQSKTSYPVQLDSILGKGYTVMNLGRSATTLRKHGDFPYWTCKEFYDVFAYKPNIIIIQLGTNDTKTQNWDSTSFARDYQALVDTFETIHPRPAIYLCLPVPAFKSKWTINDSTLTKWIIPIIKNVAQKNHLHVMDLHDQMKPYGQYFFDGIHPDVEGARIMADVIAKDLEHNSNK</sequence>
<protein>
    <submittedName>
        <fullName evidence="3">Alpha-L-fucosidase 2</fullName>
        <ecNumber evidence="3">3.2.1.51</ecNumber>
    </submittedName>
</protein>
<proteinExistence type="predicted"/>
<dbReference type="PROSITE" id="PS51257">
    <property type="entry name" value="PROKAR_LIPOPROTEIN"/>
    <property type="match status" value="1"/>
</dbReference>
<accession>A0A7W5H2A1</accession>
<dbReference type="InterPro" id="IPR013830">
    <property type="entry name" value="SGNH_hydro"/>
</dbReference>
<dbReference type="Proteomes" id="UP000544222">
    <property type="component" value="Unassembled WGS sequence"/>
</dbReference>
<dbReference type="PANTHER" id="PTHR30383">
    <property type="entry name" value="THIOESTERASE 1/PROTEASE 1/LYSOPHOSPHOLIPASE L1"/>
    <property type="match status" value="1"/>
</dbReference>
<dbReference type="GO" id="GO:0004560">
    <property type="term" value="F:alpha-L-fucosidase activity"/>
    <property type="evidence" value="ECO:0007669"/>
    <property type="project" value="UniProtKB-EC"/>
</dbReference>
<keyword evidence="3" id="KW-0326">Glycosidase</keyword>
<evidence type="ECO:0000256" key="1">
    <source>
        <dbReference type="SAM" id="SignalP"/>
    </source>
</evidence>
<feature type="domain" description="SGNH hydrolase-type esterase" evidence="2">
    <location>
        <begin position="29"/>
        <end position="202"/>
    </location>
</feature>
<dbReference type="SUPFAM" id="SSF52266">
    <property type="entry name" value="SGNH hydrolase"/>
    <property type="match status" value="1"/>
</dbReference>
<gene>
    <name evidence="3" type="ORF">FHX64_002661</name>
</gene>
<keyword evidence="4" id="KW-1185">Reference proteome</keyword>
<dbReference type="InterPro" id="IPR051532">
    <property type="entry name" value="Ester_Hydrolysis_Enzymes"/>
</dbReference>
<evidence type="ECO:0000313" key="4">
    <source>
        <dbReference type="Proteomes" id="UP000544222"/>
    </source>
</evidence>
<evidence type="ECO:0000259" key="2">
    <source>
        <dbReference type="Pfam" id="PF13472"/>
    </source>
</evidence>
<dbReference type="EC" id="3.2.1.51" evidence="3"/>
<feature type="signal peptide" evidence="1">
    <location>
        <begin position="1"/>
        <end position="24"/>
    </location>
</feature>
<keyword evidence="1" id="KW-0732">Signal</keyword>
<comment type="caution">
    <text evidence="3">The sequence shown here is derived from an EMBL/GenBank/DDBJ whole genome shotgun (WGS) entry which is preliminary data.</text>
</comment>
<dbReference type="Pfam" id="PF13472">
    <property type="entry name" value="Lipase_GDSL_2"/>
    <property type="match status" value="1"/>
</dbReference>
<dbReference type="AlphaFoldDB" id="A0A7W5H2A1"/>
<evidence type="ECO:0000313" key="3">
    <source>
        <dbReference type="EMBL" id="MBB3188463.1"/>
    </source>
</evidence>
<dbReference type="InterPro" id="IPR036514">
    <property type="entry name" value="SGNH_hydro_sf"/>
</dbReference>